<dbReference type="InterPro" id="IPR047201">
    <property type="entry name" value="ERI-1_3'hExo-like"/>
</dbReference>
<dbReference type="GO" id="GO:0000175">
    <property type="term" value="F:3'-5'-RNA exonuclease activity"/>
    <property type="evidence" value="ECO:0007669"/>
    <property type="project" value="InterPro"/>
</dbReference>
<dbReference type="InterPro" id="IPR013520">
    <property type="entry name" value="Ribonucl_H"/>
</dbReference>
<evidence type="ECO:0000256" key="2">
    <source>
        <dbReference type="ARBA" id="ARBA00022801"/>
    </source>
</evidence>
<proteinExistence type="predicted"/>
<keyword evidence="1" id="KW-0540">Nuclease</keyword>
<evidence type="ECO:0000313" key="5">
    <source>
        <dbReference type="EMBL" id="PWV92113.1"/>
    </source>
</evidence>
<dbReference type="CDD" id="cd06133">
    <property type="entry name" value="ERI-1_3'hExo_like"/>
    <property type="match status" value="1"/>
</dbReference>
<evidence type="ECO:0000259" key="4">
    <source>
        <dbReference type="SMART" id="SM00479"/>
    </source>
</evidence>
<comment type="caution">
    <text evidence="5">The sequence shown here is derived from an EMBL/GenBank/DDBJ whole genome shotgun (WGS) entry which is preliminary data.</text>
</comment>
<name>A0A2V2YGW2_9BACL</name>
<keyword evidence="2" id="KW-0378">Hydrolase</keyword>
<dbReference type="Gene3D" id="3.30.420.10">
    <property type="entry name" value="Ribonuclease H-like superfamily/Ribonuclease H"/>
    <property type="match status" value="1"/>
</dbReference>
<organism evidence="5 6">
    <name type="scientific">Paenibacillus cellulosilyticus</name>
    <dbReference type="NCBI Taxonomy" id="375489"/>
    <lineage>
        <taxon>Bacteria</taxon>
        <taxon>Bacillati</taxon>
        <taxon>Bacillota</taxon>
        <taxon>Bacilli</taxon>
        <taxon>Bacillales</taxon>
        <taxon>Paenibacillaceae</taxon>
        <taxon>Paenibacillus</taxon>
    </lineage>
</organism>
<evidence type="ECO:0000313" key="6">
    <source>
        <dbReference type="Proteomes" id="UP000246635"/>
    </source>
</evidence>
<dbReference type="GO" id="GO:0003676">
    <property type="term" value="F:nucleic acid binding"/>
    <property type="evidence" value="ECO:0007669"/>
    <property type="project" value="InterPro"/>
</dbReference>
<dbReference type="SMART" id="SM00479">
    <property type="entry name" value="EXOIII"/>
    <property type="match status" value="1"/>
</dbReference>
<evidence type="ECO:0000256" key="3">
    <source>
        <dbReference type="ARBA" id="ARBA00022839"/>
    </source>
</evidence>
<reference evidence="5 6" key="1">
    <citation type="submission" date="2018-05" db="EMBL/GenBank/DDBJ databases">
        <title>Genomic Encyclopedia of Type Strains, Phase III (KMG-III): the genomes of soil and plant-associated and newly described type strains.</title>
        <authorList>
            <person name="Whitman W."/>
        </authorList>
    </citation>
    <scope>NUCLEOTIDE SEQUENCE [LARGE SCALE GENOMIC DNA]</scope>
    <source>
        <strain evidence="5 6">CECT 5696</strain>
    </source>
</reference>
<dbReference type="Proteomes" id="UP000246635">
    <property type="component" value="Unassembled WGS sequence"/>
</dbReference>
<keyword evidence="6" id="KW-1185">Reference proteome</keyword>
<accession>A0A2V2YGW2</accession>
<gene>
    <name evidence="5" type="ORF">DFQ01_13659</name>
</gene>
<sequence length="223" mass="25732">MRTYIVYDLEFTVLRKQQYSADIIEIGAVKLIDGEQGPIEVDRFQTYVKPERNKVITAHTTEFTGITQEQVDSAPSFRDAIELFLQWIGNDTYYLCSWGPDDKQHFVRQCRDMKLELKWLRNMNDLQLFYTKLQGNDASRRIGLSKALESAGLAFDGSQHRALDDAANTARLFVRMFDQITLELNNASDDPLYETKLVYSSVEEDDDDNNPFRHLASLFGNPK</sequence>
<dbReference type="AlphaFoldDB" id="A0A2V2YGW2"/>
<dbReference type="InterPro" id="IPR036397">
    <property type="entry name" value="RNaseH_sf"/>
</dbReference>
<dbReference type="OrthoDB" id="159416at2"/>
<dbReference type="InterPro" id="IPR051274">
    <property type="entry name" value="3-5_Exoribonuclease"/>
</dbReference>
<dbReference type="PANTHER" id="PTHR23044">
    <property type="entry name" value="3'-5' EXONUCLEASE ERI1-RELATED"/>
    <property type="match status" value="1"/>
</dbReference>
<keyword evidence="3 5" id="KW-0269">Exonuclease</keyword>
<dbReference type="RefSeq" id="WP_110047127.1">
    <property type="nucleotide sequence ID" value="NZ_CP054612.1"/>
</dbReference>
<dbReference type="PANTHER" id="PTHR23044:SF61">
    <property type="entry name" value="3'-5' EXORIBONUCLEASE 1-RELATED"/>
    <property type="match status" value="1"/>
</dbReference>
<dbReference type="EMBL" id="QGTQ01000036">
    <property type="protein sequence ID" value="PWV92113.1"/>
    <property type="molecule type" value="Genomic_DNA"/>
</dbReference>
<protein>
    <submittedName>
        <fullName evidence="5">Inhibitor of KinA sporulation pathway (Predicted exonuclease)</fullName>
    </submittedName>
</protein>
<evidence type="ECO:0000256" key="1">
    <source>
        <dbReference type="ARBA" id="ARBA00022722"/>
    </source>
</evidence>
<dbReference type="InterPro" id="IPR012337">
    <property type="entry name" value="RNaseH-like_sf"/>
</dbReference>
<dbReference type="SUPFAM" id="SSF53098">
    <property type="entry name" value="Ribonuclease H-like"/>
    <property type="match status" value="1"/>
</dbReference>
<feature type="domain" description="Exonuclease" evidence="4">
    <location>
        <begin position="3"/>
        <end position="182"/>
    </location>
</feature>
<dbReference type="Pfam" id="PF00929">
    <property type="entry name" value="RNase_T"/>
    <property type="match status" value="1"/>
</dbReference>